<comment type="similarity">
    <text evidence="1">Belongs to the LysR transcriptional regulatory family.</text>
</comment>
<evidence type="ECO:0000256" key="3">
    <source>
        <dbReference type="ARBA" id="ARBA00023015"/>
    </source>
</evidence>
<keyword evidence="4" id="KW-0238">DNA-binding</keyword>
<gene>
    <name evidence="7" type="ORF">AB3G37_18365</name>
</gene>
<keyword evidence="3" id="KW-0805">Transcription regulation</keyword>
<dbReference type="SUPFAM" id="SSF53850">
    <property type="entry name" value="Periplasmic binding protein-like II"/>
    <property type="match status" value="1"/>
</dbReference>
<proteinExistence type="inferred from homology"/>
<reference evidence="7" key="1">
    <citation type="submission" date="2024-07" db="EMBL/GenBank/DDBJ databases">
        <authorList>
            <person name="Biller S.J."/>
        </authorList>
    </citation>
    <scope>NUCLEOTIDE SEQUENCE</scope>
    <source>
        <strain evidence="7">WC2420</strain>
    </source>
</reference>
<sequence length="334" mass="36436">MRSHSGFSPHSLPNSALNLPPLNLLKTFVIVAQALNLTRAAELLHITQGAVSRQVTGLEAHLGYPLFVRQARGLTLTPRGAQLLPPIQMAMTQMGEALQRVASHPDTVRIKCPTCSMRWLLPRVIQLQNDRPDMQIELTASVAHGVDFSSEHFDAAVVFGRPVENAANVLHLFDEVLTPVCVPDLLATKPDLLTTKTENIGLGSLADQTLLHPTRDRRDWLLWLKTAGVQVLPSSKSQHFDTLDLAINSALQGYGVAIGDLTLIEDDLQAHRVIAPFTLCVASGASYQLLYPDNPNPALQVAIDFLNQQAGESRNRLDTLLAASRQLVRTGGKV</sequence>
<evidence type="ECO:0000313" key="7">
    <source>
        <dbReference type="EMBL" id="XDU71493.1"/>
    </source>
</evidence>
<dbReference type="Gene3D" id="1.10.10.10">
    <property type="entry name" value="Winged helix-like DNA-binding domain superfamily/Winged helix DNA-binding domain"/>
    <property type="match status" value="1"/>
</dbReference>
<dbReference type="GO" id="GO:0003700">
    <property type="term" value="F:DNA-binding transcription factor activity"/>
    <property type="evidence" value="ECO:0007669"/>
    <property type="project" value="InterPro"/>
</dbReference>
<dbReference type="PRINTS" id="PR00039">
    <property type="entry name" value="HTHLYSR"/>
</dbReference>
<organism evidence="7">
    <name type="scientific">Rouxiella sp. WC2420</name>
    <dbReference type="NCBI Taxonomy" id="3234145"/>
    <lineage>
        <taxon>Bacteria</taxon>
        <taxon>Pseudomonadati</taxon>
        <taxon>Pseudomonadota</taxon>
        <taxon>Gammaproteobacteria</taxon>
        <taxon>Enterobacterales</taxon>
        <taxon>Yersiniaceae</taxon>
        <taxon>Rouxiella</taxon>
    </lineage>
</organism>
<dbReference type="InterPro" id="IPR005119">
    <property type="entry name" value="LysR_subst-bd"/>
</dbReference>
<evidence type="ECO:0000256" key="4">
    <source>
        <dbReference type="ARBA" id="ARBA00023125"/>
    </source>
</evidence>
<dbReference type="EMBL" id="CP165628">
    <property type="protein sequence ID" value="XDU71493.1"/>
    <property type="molecule type" value="Genomic_DNA"/>
</dbReference>
<dbReference type="GO" id="GO:0043565">
    <property type="term" value="F:sequence-specific DNA binding"/>
    <property type="evidence" value="ECO:0007669"/>
    <property type="project" value="TreeGrafter"/>
</dbReference>
<dbReference type="InterPro" id="IPR058163">
    <property type="entry name" value="LysR-type_TF_proteobact-type"/>
</dbReference>
<name>A0AB39VNY1_9GAMM</name>
<dbReference type="RefSeq" id="WP_369788731.1">
    <property type="nucleotide sequence ID" value="NZ_CP165628.1"/>
</dbReference>
<dbReference type="InterPro" id="IPR036388">
    <property type="entry name" value="WH-like_DNA-bd_sf"/>
</dbReference>
<accession>A0AB39VNY1</accession>
<dbReference type="SUPFAM" id="SSF46785">
    <property type="entry name" value="Winged helix' DNA-binding domain"/>
    <property type="match status" value="1"/>
</dbReference>
<dbReference type="PROSITE" id="PS50931">
    <property type="entry name" value="HTH_LYSR"/>
    <property type="match status" value="1"/>
</dbReference>
<dbReference type="InterPro" id="IPR036390">
    <property type="entry name" value="WH_DNA-bd_sf"/>
</dbReference>
<keyword evidence="2" id="KW-0678">Repressor</keyword>
<dbReference type="CDD" id="cd08432">
    <property type="entry name" value="PBP2_GcdR_TrpI_HvrB_AmpR_like"/>
    <property type="match status" value="1"/>
</dbReference>
<dbReference type="Gene3D" id="3.40.190.10">
    <property type="entry name" value="Periplasmic binding protein-like II"/>
    <property type="match status" value="2"/>
</dbReference>
<dbReference type="PANTHER" id="PTHR30537:SF26">
    <property type="entry name" value="GLYCINE CLEAVAGE SYSTEM TRANSCRIPTIONAL ACTIVATOR"/>
    <property type="match status" value="1"/>
</dbReference>
<evidence type="ECO:0000259" key="6">
    <source>
        <dbReference type="PROSITE" id="PS50931"/>
    </source>
</evidence>
<dbReference type="Pfam" id="PF03466">
    <property type="entry name" value="LysR_substrate"/>
    <property type="match status" value="1"/>
</dbReference>
<dbReference type="FunFam" id="1.10.10.10:FF:000001">
    <property type="entry name" value="LysR family transcriptional regulator"/>
    <property type="match status" value="1"/>
</dbReference>
<evidence type="ECO:0000256" key="1">
    <source>
        <dbReference type="ARBA" id="ARBA00009437"/>
    </source>
</evidence>
<dbReference type="AlphaFoldDB" id="A0AB39VNY1"/>
<dbReference type="InterPro" id="IPR000847">
    <property type="entry name" value="LysR_HTH_N"/>
</dbReference>
<feature type="domain" description="HTH lysR-type" evidence="6">
    <location>
        <begin position="20"/>
        <end position="77"/>
    </location>
</feature>
<dbReference type="GO" id="GO:0006351">
    <property type="term" value="P:DNA-templated transcription"/>
    <property type="evidence" value="ECO:0007669"/>
    <property type="project" value="TreeGrafter"/>
</dbReference>
<dbReference type="Pfam" id="PF00126">
    <property type="entry name" value="HTH_1"/>
    <property type="match status" value="1"/>
</dbReference>
<protein>
    <submittedName>
        <fullName evidence="7">LysR family transcriptional regulator</fullName>
    </submittedName>
</protein>
<keyword evidence="5" id="KW-0804">Transcription</keyword>
<dbReference type="PANTHER" id="PTHR30537">
    <property type="entry name" value="HTH-TYPE TRANSCRIPTIONAL REGULATOR"/>
    <property type="match status" value="1"/>
</dbReference>
<evidence type="ECO:0000256" key="2">
    <source>
        <dbReference type="ARBA" id="ARBA00022491"/>
    </source>
</evidence>
<evidence type="ECO:0000256" key="5">
    <source>
        <dbReference type="ARBA" id="ARBA00023163"/>
    </source>
</evidence>